<gene>
    <name evidence="2" type="ORF">SCUD_LOCUS17121</name>
</gene>
<name>A0A183KPY8_9TREM</name>
<evidence type="ECO:0000313" key="3">
    <source>
        <dbReference type="Proteomes" id="UP000279833"/>
    </source>
</evidence>
<dbReference type="InterPro" id="IPR035979">
    <property type="entry name" value="RBD_domain_sf"/>
</dbReference>
<evidence type="ECO:0000256" key="1">
    <source>
        <dbReference type="SAM" id="MobiDB-lite"/>
    </source>
</evidence>
<evidence type="ECO:0000313" key="2">
    <source>
        <dbReference type="EMBL" id="VDP62885.1"/>
    </source>
</evidence>
<dbReference type="STRING" id="6186.A0A183KPY8"/>
<dbReference type="WBParaSite" id="SCUD_0001712401-mRNA-1">
    <property type="protein sequence ID" value="SCUD_0001712401-mRNA-1"/>
    <property type="gene ID" value="SCUD_0001712401"/>
</dbReference>
<organism evidence="4">
    <name type="scientific">Schistosoma curassoni</name>
    <dbReference type="NCBI Taxonomy" id="6186"/>
    <lineage>
        <taxon>Eukaryota</taxon>
        <taxon>Metazoa</taxon>
        <taxon>Spiralia</taxon>
        <taxon>Lophotrochozoa</taxon>
        <taxon>Platyhelminthes</taxon>
        <taxon>Trematoda</taxon>
        <taxon>Digenea</taxon>
        <taxon>Strigeidida</taxon>
        <taxon>Schistosomatoidea</taxon>
        <taxon>Schistosomatidae</taxon>
        <taxon>Schistosoma</taxon>
    </lineage>
</organism>
<accession>A0A183KPY8</accession>
<keyword evidence="3" id="KW-1185">Reference proteome</keyword>
<dbReference type="GO" id="GO:0003676">
    <property type="term" value="F:nucleic acid binding"/>
    <property type="evidence" value="ECO:0007669"/>
    <property type="project" value="InterPro"/>
</dbReference>
<dbReference type="EMBL" id="UZAK01039398">
    <property type="protein sequence ID" value="VDP62885.1"/>
    <property type="molecule type" value="Genomic_DNA"/>
</dbReference>
<evidence type="ECO:0000313" key="4">
    <source>
        <dbReference type="WBParaSite" id="SCUD_0001712401-mRNA-1"/>
    </source>
</evidence>
<protein>
    <submittedName>
        <fullName evidence="4">RRM domain-containing protein</fullName>
    </submittedName>
</protein>
<reference evidence="4" key="1">
    <citation type="submission" date="2016-06" db="UniProtKB">
        <authorList>
            <consortium name="WormBaseParasite"/>
        </authorList>
    </citation>
    <scope>IDENTIFICATION</scope>
</reference>
<reference evidence="2 3" key="2">
    <citation type="submission" date="2018-11" db="EMBL/GenBank/DDBJ databases">
        <authorList>
            <consortium name="Pathogen Informatics"/>
        </authorList>
    </citation>
    <scope>NUCLEOTIDE SEQUENCE [LARGE SCALE GENOMIC DNA]</scope>
    <source>
        <strain evidence="2">Dakar</strain>
        <strain evidence="3">Dakar, Senegal</strain>
    </source>
</reference>
<sequence length="349" mass="39496">MEYNSPEAALSSLKSLGDKFFGDIPITVELCSERCKSLSNSWRPPQSYELNEFNLNKLYVAGINRRSTEQEIRDLFPNAESFDFIVHEGALWHCRVIFTNQKDALEAFNTRHGVVLHDTPINLNFDLRSRKSSLLVRAPIVSTITDPKVLSNEKPKLKSRKSSSHLNQQQSRGNKSLTESPSGPVKNSNLEANKSKRKKNKNESASSNSVPFSLATNHGHQVSKPLPKKRKATVNIGTWNVRTMWETGRTNQIVTEMRRRILMVLGISETYWTQAGQKSIDLGKMLLYCGHEEENAPYTQGVALMLSKEARGTLIGWESHGYWIIKGSFKTKNEGITMNVNQILCTNQW</sequence>
<dbReference type="SUPFAM" id="SSF54928">
    <property type="entry name" value="RNA-binding domain, RBD"/>
    <property type="match status" value="1"/>
</dbReference>
<proteinExistence type="predicted"/>
<feature type="region of interest" description="Disordered" evidence="1">
    <location>
        <begin position="151"/>
        <end position="230"/>
    </location>
</feature>
<dbReference type="AlphaFoldDB" id="A0A183KPY8"/>
<feature type="compositionally biased region" description="Polar residues" evidence="1">
    <location>
        <begin position="164"/>
        <end position="190"/>
    </location>
</feature>
<feature type="compositionally biased region" description="Polar residues" evidence="1">
    <location>
        <begin position="210"/>
        <end position="220"/>
    </location>
</feature>
<dbReference type="Proteomes" id="UP000279833">
    <property type="component" value="Unassembled WGS sequence"/>
</dbReference>